<organism evidence="1 2">
    <name type="scientific">Pleurodeles waltl</name>
    <name type="common">Iberian ribbed newt</name>
    <dbReference type="NCBI Taxonomy" id="8319"/>
    <lineage>
        <taxon>Eukaryota</taxon>
        <taxon>Metazoa</taxon>
        <taxon>Chordata</taxon>
        <taxon>Craniata</taxon>
        <taxon>Vertebrata</taxon>
        <taxon>Euteleostomi</taxon>
        <taxon>Amphibia</taxon>
        <taxon>Batrachia</taxon>
        <taxon>Caudata</taxon>
        <taxon>Salamandroidea</taxon>
        <taxon>Salamandridae</taxon>
        <taxon>Pleurodelinae</taxon>
        <taxon>Pleurodeles</taxon>
    </lineage>
</organism>
<sequence length="114" mass="12627">MLLYPARLKVLSGGKLHFFENPEEVWSWLEIWDKAGMGCSVRSTKGAAHASGVDNMDWRKRRESQTQISAQRADISNGRVEIQQNGTRAVVVPEMAVESIEPSDAQVALVSVDT</sequence>
<dbReference type="EMBL" id="JANPWB010000016">
    <property type="protein sequence ID" value="KAJ1082919.1"/>
    <property type="molecule type" value="Genomic_DNA"/>
</dbReference>
<reference evidence="1" key="1">
    <citation type="journal article" date="2022" name="bioRxiv">
        <title>Sequencing and chromosome-scale assembly of the giantPleurodeles waltlgenome.</title>
        <authorList>
            <person name="Brown T."/>
            <person name="Elewa A."/>
            <person name="Iarovenko S."/>
            <person name="Subramanian E."/>
            <person name="Araus A.J."/>
            <person name="Petzold A."/>
            <person name="Susuki M."/>
            <person name="Suzuki K.-i.T."/>
            <person name="Hayashi T."/>
            <person name="Toyoda A."/>
            <person name="Oliveira C."/>
            <person name="Osipova E."/>
            <person name="Leigh N.D."/>
            <person name="Simon A."/>
            <person name="Yun M.H."/>
        </authorList>
    </citation>
    <scope>NUCLEOTIDE SEQUENCE</scope>
    <source>
        <strain evidence="1">20211129_DDA</strain>
        <tissue evidence="1">Liver</tissue>
    </source>
</reference>
<protein>
    <submittedName>
        <fullName evidence="1">Uncharacterized protein</fullName>
    </submittedName>
</protein>
<name>A0AAV7KX73_PLEWA</name>
<evidence type="ECO:0000313" key="2">
    <source>
        <dbReference type="Proteomes" id="UP001066276"/>
    </source>
</evidence>
<dbReference type="AlphaFoldDB" id="A0AAV7KX73"/>
<keyword evidence="2" id="KW-1185">Reference proteome</keyword>
<gene>
    <name evidence="1" type="ORF">NDU88_003080</name>
</gene>
<dbReference type="Proteomes" id="UP001066276">
    <property type="component" value="Chromosome 12"/>
</dbReference>
<evidence type="ECO:0000313" key="1">
    <source>
        <dbReference type="EMBL" id="KAJ1082919.1"/>
    </source>
</evidence>
<comment type="caution">
    <text evidence="1">The sequence shown here is derived from an EMBL/GenBank/DDBJ whole genome shotgun (WGS) entry which is preliminary data.</text>
</comment>
<accession>A0AAV7KX73</accession>
<proteinExistence type="predicted"/>